<feature type="compositionally biased region" description="Polar residues" evidence="1">
    <location>
        <begin position="833"/>
        <end position="844"/>
    </location>
</feature>
<reference evidence="3 4" key="1">
    <citation type="submission" date="2015-12" db="EMBL/GenBank/DDBJ databases">
        <title>The genome of Folsomia candida.</title>
        <authorList>
            <person name="Faddeeva A."/>
            <person name="Derks M.F."/>
            <person name="Anvar Y."/>
            <person name="Smit S."/>
            <person name="Van Straalen N."/>
            <person name="Roelofs D."/>
        </authorList>
    </citation>
    <scope>NUCLEOTIDE SEQUENCE [LARGE SCALE GENOMIC DNA]</scope>
    <source>
        <strain evidence="3 4">VU population</strain>
        <tissue evidence="3">Whole body</tissue>
    </source>
</reference>
<dbReference type="InterPro" id="IPR053920">
    <property type="entry name" value="Treslin_STD"/>
</dbReference>
<organism evidence="3 4">
    <name type="scientific">Folsomia candida</name>
    <name type="common">Springtail</name>
    <dbReference type="NCBI Taxonomy" id="158441"/>
    <lineage>
        <taxon>Eukaryota</taxon>
        <taxon>Metazoa</taxon>
        <taxon>Ecdysozoa</taxon>
        <taxon>Arthropoda</taxon>
        <taxon>Hexapoda</taxon>
        <taxon>Collembola</taxon>
        <taxon>Entomobryomorpha</taxon>
        <taxon>Isotomoidea</taxon>
        <taxon>Isotomidae</taxon>
        <taxon>Proisotominae</taxon>
        <taxon>Folsomia</taxon>
    </lineage>
</organism>
<feature type="compositionally biased region" description="Low complexity" evidence="1">
    <location>
        <begin position="845"/>
        <end position="859"/>
    </location>
</feature>
<feature type="domain" description="Treslin STD" evidence="2">
    <location>
        <begin position="653"/>
        <end position="788"/>
    </location>
</feature>
<dbReference type="EMBL" id="LNIX01000001">
    <property type="protein sequence ID" value="OXA64185.1"/>
    <property type="molecule type" value="Genomic_DNA"/>
</dbReference>
<dbReference type="OrthoDB" id="6341942at2759"/>
<feature type="compositionally biased region" description="Polar residues" evidence="1">
    <location>
        <begin position="1222"/>
        <end position="1235"/>
    </location>
</feature>
<dbReference type="OMA" id="ENTHHSA"/>
<dbReference type="Proteomes" id="UP000198287">
    <property type="component" value="Unassembled WGS sequence"/>
</dbReference>
<evidence type="ECO:0000313" key="3">
    <source>
        <dbReference type="EMBL" id="OXA64185.1"/>
    </source>
</evidence>
<evidence type="ECO:0000259" key="2">
    <source>
        <dbReference type="Pfam" id="PF21855"/>
    </source>
</evidence>
<feature type="compositionally biased region" description="Basic and acidic residues" evidence="1">
    <location>
        <begin position="1038"/>
        <end position="1054"/>
    </location>
</feature>
<accession>A0A226F315</accession>
<evidence type="ECO:0000313" key="4">
    <source>
        <dbReference type="Proteomes" id="UP000198287"/>
    </source>
</evidence>
<sequence length="1256" mass="141031">MKKKHYIVIILDVNSIPRESPRYENNDIETEHDGRVDDDDDQVPTTPGREFNKSSAIPYKYGMIKSIKDTVLTLLAKEALQYHTETFDFSQVFWSIKLYNSSYEINSKTGRSFQPLGMESIEAFEKQLESFLDMGSQSAKKSNPDINQIQFLSTSLKSVLGDLPWPEPSSGLDGRTGSENRNVIHAMFRVPKGEIEVQHFVPNWTPAAGSKSIMNELLPKAFCRKMKEHQIQLHFLDLEPAFQSGDVSGANFQDSENSKPMVKIATFLGGTVAQFTEISRGVPIGMPSYADLLKLLIAENTHHSASDGLNISRTRTLQDEAQKTIRKLQGSMNGSVVNRVSPVTADDADGDSVTRSHGIRIPTPSYALANHLRRSFPDMLIQHRIPTNADDRRWIEHTRVSNVRRFSDERDQLSSRTNNRMSVPLLHDQIPKKRKYEFEEDMESEEGYSPLDIENWCMGKAAVEKEKHQPLRRPINKDIRGPSSSFNQKRLKHPVVTKYRSPKITQPQKRIRRERTEQQEIMAPPIRHYRHMTNNSAIASAKQHRYSDPTSTTSYTSRIVEHNDSSTFLRTRGHAMVDEGLKKKLSTTKSKQKAVPDEDTSFSPKINFWQENERILSSYKNRFQMLMQQQRVNARDEDPIEDLAVKVKWCVEMVIGEEDCCLPSLAQVVVTTVGAKLVELKVRDLRDLMEKILFVPYTELNLEVIRHMHTDNEDAVFRKCFLQVFINFEMVWTVPTKNMATLEEQFIEDVSKILGLVRVYRNNPPIEKFVNDVLVPLYRPTHGRLLREITSALNIRQSNMLNTSFDSPRSGGSGCRDDVSVSSFSSSMCGPDDSTSQHPNDTSFSQQSHSQHMNQSQHSIRTSLRSASFHANNPKRALMLPIAKLPAKPKNFQKSQSQSTQSGSLRPTTRSPKPKKVRRNLFDVQASRDPKDMKMLLNLATSNTSSFSRSPSLFKSPMSKHTSCSPRSPGRPSPFFAAARARAAKGKGRSSRRRLIMDPEDDEEHPTNLFGTMSNSPNESMLCPESPFTPKSHSVAAPERKPNSIKSVVRESPEVAKSATRTVTTTSRSLGSRRIDSVSFYSSGNESLKARAWERSGAKLMAARIRDSVDLSQSLSVNDLELDSNGTDGTDKQDENKIADGSPVPCSSKSLMNFLPCLDSRVLAVENNESSSIQALIHGEMKSSPNDILLNSTGVNLPLAPKSPGLDTPSKRVKFSLELVQTPSPTTPARSNYGTPVTPKSILKDAASTPTPNVAI</sequence>
<name>A0A226F315_FOLCA</name>
<feature type="compositionally biased region" description="Basic and acidic residues" evidence="1">
    <location>
        <begin position="1129"/>
        <end position="1138"/>
    </location>
</feature>
<feature type="region of interest" description="Disordered" evidence="1">
    <location>
        <begin position="943"/>
        <end position="1009"/>
    </location>
</feature>
<feature type="compositionally biased region" description="Basic and acidic residues" evidence="1">
    <location>
        <begin position="20"/>
        <end position="35"/>
    </location>
</feature>
<feature type="region of interest" description="Disordered" evidence="1">
    <location>
        <begin position="1222"/>
        <end position="1256"/>
    </location>
</feature>
<protein>
    <submittedName>
        <fullName evidence="3">Treslin</fullName>
    </submittedName>
</protein>
<feature type="region of interest" description="Disordered" evidence="1">
    <location>
        <begin position="889"/>
        <end position="920"/>
    </location>
</feature>
<feature type="compositionally biased region" description="Basic and acidic residues" evidence="1">
    <location>
        <begin position="467"/>
        <end position="480"/>
    </location>
</feature>
<dbReference type="AlphaFoldDB" id="A0A226F315"/>
<feature type="region of interest" description="Disordered" evidence="1">
    <location>
        <begin position="1120"/>
        <end position="1143"/>
    </location>
</feature>
<gene>
    <name evidence="3" type="ORF">Fcan01_02843</name>
</gene>
<dbReference type="Pfam" id="PF21855">
    <property type="entry name" value="Treslin_STD"/>
    <property type="match status" value="1"/>
</dbReference>
<feature type="region of interest" description="Disordered" evidence="1">
    <location>
        <begin position="824"/>
        <end position="862"/>
    </location>
</feature>
<feature type="compositionally biased region" description="Low complexity" evidence="1">
    <location>
        <begin position="943"/>
        <end position="981"/>
    </location>
</feature>
<feature type="region of interest" description="Disordered" evidence="1">
    <location>
        <begin position="20"/>
        <end position="50"/>
    </location>
</feature>
<feature type="compositionally biased region" description="Low complexity" evidence="1">
    <location>
        <begin position="893"/>
        <end position="904"/>
    </location>
</feature>
<proteinExistence type="predicted"/>
<feature type="region of interest" description="Disordered" evidence="1">
    <location>
        <begin position="467"/>
        <end position="487"/>
    </location>
</feature>
<feature type="compositionally biased region" description="Low complexity" evidence="1">
    <location>
        <begin position="1058"/>
        <end position="1068"/>
    </location>
</feature>
<evidence type="ECO:0000256" key="1">
    <source>
        <dbReference type="SAM" id="MobiDB-lite"/>
    </source>
</evidence>
<feature type="region of interest" description="Disordered" evidence="1">
    <location>
        <begin position="1027"/>
        <end position="1068"/>
    </location>
</feature>
<comment type="caution">
    <text evidence="3">The sequence shown here is derived from an EMBL/GenBank/DDBJ whole genome shotgun (WGS) entry which is preliminary data.</text>
</comment>
<feature type="compositionally biased region" description="Basic residues" evidence="1">
    <location>
        <begin position="982"/>
        <end position="994"/>
    </location>
</feature>
<keyword evidence="4" id="KW-1185">Reference proteome</keyword>